<dbReference type="AlphaFoldDB" id="A0A125W339"/>
<gene>
    <name evidence="1" type="ORF">HMPREF9498_02608</name>
</gene>
<proteinExistence type="predicted"/>
<comment type="caution">
    <text evidence="1">The sequence shown here is derived from an EMBL/GenBank/DDBJ whole genome shotgun (WGS) entry which is preliminary data.</text>
</comment>
<evidence type="ECO:0000313" key="1">
    <source>
        <dbReference type="EMBL" id="EFM81723.1"/>
    </source>
</evidence>
<dbReference type="RefSeq" id="WP_002365399.1">
    <property type="nucleotide sequence ID" value="NZ_GL454482.1"/>
</dbReference>
<reference evidence="1 2" key="1">
    <citation type="submission" date="2010-07" db="EMBL/GenBank/DDBJ databases">
        <authorList>
            <person name="Sid Ahmed O."/>
        </authorList>
    </citation>
    <scope>NUCLEOTIDE SEQUENCE [LARGE SCALE GENOMIC DNA]</scope>
    <source>
        <strain evidence="1 2">TX4248</strain>
    </source>
</reference>
<evidence type="ECO:0000313" key="2">
    <source>
        <dbReference type="Proteomes" id="UP000004846"/>
    </source>
</evidence>
<name>A0A125W339_ENTFL</name>
<dbReference type="HOGENOM" id="CLU_1076628_0_0_9"/>
<dbReference type="Proteomes" id="UP000004846">
    <property type="component" value="Unassembled WGS sequence"/>
</dbReference>
<accession>A0A125W339</accession>
<protein>
    <submittedName>
        <fullName evidence="1">Uncharacterized protein</fullName>
    </submittedName>
</protein>
<dbReference type="EMBL" id="AEBR01000095">
    <property type="protein sequence ID" value="EFM81723.1"/>
    <property type="molecule type" value="Genomic_DNA"/>
</dbReference>
<organism evidence="1 2">
    <name type="scientific">Enterococcus faecalis TX4248</name>
    <dbReference type="NCBI Taxonomy" id="749495"/>
    <lineage>
        <taxon>Bacteria</taxon>
        <taxon>Bacillati</taxon>
        <taxon>Bacillota</taxon>
        <taxon>Bacilli</taxon>
        <taxon>Lactobacillales</taxon>
        <taxon>Enterococcaceae</taxon>
        <taxon>Enterococcus</taxon>
    </lineage>
</organism>
<sequence length="263" mass="29730">MDLHLTVDLKKTKTLIDLADQAHLIIEQTTKLPKKEAAILFLLRDNQLVALGLAEEKATYKEVSFDHSILLKPTWDTELAYLAQAFLDDAKESGLTLEATPATVKIPKSAAATVTNYKETVTFILERFGYSLFKKPAPKKARPAKARHKWTKEVSQIPFYIDTRQSKATVFWQKRNEMLIKAGATMMPEAPLNKDGSVGFSARFGEKLRDERKGQFKDFVTTEDIVLKSVNEVGLFLYFAGTNSWLELVDENGKTLNEWTVVE</sequence>